<dbReference type="Pfam" id="PF19300">
    <property type="entry name" value="BPD_transp_1_N"/>
    <property type="match status" value="1"/>
</dbReference>
<dbReference type="InterPro" id="IPR045621">
    <property type="entry name" value="BPD_transp_1_N"/>
</dbReference>
<keyword evidence="3" id="KW-1003">Cell membrane</keyword>
<dbReference type="InterPro" id="IPR035906">
    <property type="entry name" value="MetI-like_sf"/>
</dbReference>
<dbReference type="PROSITE" id="PS50928">
    <property type="entry name" value="ABC_TM1"/>
    <property type="match status" value="1"/>
</dbReference>
<evidence type="ECO:0000256" key="6">
    <source>
        <dbReference type="ARBA" id="ARBA00023136"/>
    </source>
</evidence>
<feature type="transmembrane region" description="Helical" evidence="7">
    <location>
        <begin position="9"/>
        <end position="27"/>
    </location>
</feature>
<comment type="caution">
    <text evidence="9">The sequence shown here is derived from an EMBL/GenBank/DDBJ whole genome shotgun (WGS) entry which is preliminary data.</text>
</comment>
<dbReference type="SUPFAM" id="SSF161098">
    <property type="entry name" value="MetI-like"/>
    <property type="match status" value="1"/>
</dbReference>
<keyword evidence="6 7" id="KW-0472">Membrane</keyword>
<dbReference type="CDD" id="cd06261">
    <property type="entry name" value="TM_PBP2"/>
    <property type="match status" value="1"/>
</dbReference>
<dbReference type="Pfam" id="PF00528">
    <property type="entry name" value="BPD_transp_1"/>
    <property type="match status" value="1"/>
</dbReference>
<evidence type="ECO:0000313" key="9">
    <source>
        <dbReference type="EMBL" id="GES25777.1"/>
    </source>
</evidence>
<keyword evidence="5 7" id="KW-1133">Transmembrane helix</keyword>
<evidence type="ECO:0000256" key="7">
    <source>
        <dbReference type="RuleBase" id="RU363032"/>
    </source>
</evidence>
<keyword evidence="10" id="KW-1185">Reference proteome</keyword>
<feature type="transmembrane region" description="Helical" evidence="7">
    <location>
        <begin position="97"/>
        <end position="122"/>
    </location>
</feature>
<feature type="transmembrane region" description="Helical" evidence="7">
    <location>
        <begin position="177"/>
        <end position="195"/>
    </location>
</feature>
<name>A0A5M3XXB4_9ACTN</name>
<comment type="similarity">
    <text evidence="7">Belongs to the binding-protein-dependent transport system permease family.</text>
</comment>
<evidence type="ECO:0000256" key="1">
    <source>
        <dbReference type="ARBA" id="ARBA00004651"/>
    </source>
</evidence>
<dbReference type="Proteomes" id="UP000377595">
    <property type="component" value="Unassembled WGS sequence"/>
</dbReference>
<dbReference type="RefSeq" id="WP_155350518.1">
    <property type="nucleotide sequence ID" value="NZ_BAAAHM010000048.1"/>
</dbReference>
<feature type="domain" description="ABC transmembrane type-1" evidence="8">
    <location>
        <begin position="95"/>
        <end position="300"/>
    </location>
</feature>
<dbReference type="GO" id="GO:0005886">
    <property type="term" value="C:plasma membrane"/>
    <property type="evidence" value="ECO:0007669"/>
    <property type="project" value="UniProtKB-SubCell"/>
</dbReference>
<feature type="transmembrane region" description="Helical" evidence="7">
    <location>
        <begin position="235"/>
        <end position="252"/>
    </location>
</feature>
<gene>
    <name evidence="9" type="ORF">Aple_086760</name>
</gene>
<reference evidence="9 10" key="1">
    <citation type="submission" date="2019-10" db="EMBL/GenBank/DDBJ databases">
        <title>Whole genome shotgun sequence of Acrocarpospora pleiomorpha NBRC 16267.</title>
        <authorList>
            <person name="Ichikawa N."/>
            <person name="Kimura A."/>
            <person name="Kitahashi Y."/>
            <person name="Komaki H."/>
            <person name="Oguchi A."/>
        </authorList>
    </citation>
    <scope>NUCLEOTIDE SEQUENCE [LARGE SCALE GENOMIC DNA]</scope>
    <source>
        <strain evidence="9 10">NBRC 16267</strain>
    </source>
</reference>
<dbReference type="EMBL" id="BLAF01000073">
    <property type="protein sequence ID" value="GES25777.1"/>
    <property type="molecule type" value="Genomic_DNA"/>
</dbReference>
<feature type="transmembrane region" description="Helical" evidence="7">
    <location>
        <begin position="134"/>
        <end position="157"/>
    </location>
</feature>
<dbReference type="PANTHER" id="PTHR43163:SF6">
    <property type="entry name" value="DIPEPTIDE TRANSPORT SYSTEM PERMEASE PROTEIN DPPB-RELATED"/>
    <property type="match status" value="1"/>
</dbReference>
<dbReference type="PANTHER" id="PTHR43163">
    <property type="entry name" value="DIPEPTIDE TRANSPORT SYSTEM PERMEASE PROTEIN DPPB-RELATED"/>
    <property type="match status" value="1"/>
</dbReference>
<dbReference type="Gene3D" id="1.10.3720.10">
    <property type="entry name" value="MetI-like"/>
    <property type="match status" value="1"/>
</dbReference>
<evidence type="ECO:0000256" key="2">
    <source>
        <dbReference type="ARBA" id="ARBA00022448"/>
    </source>
</evidence>
<comment type="subcellular location">
    <subcellularLocation>
        <location evidence="1 7">Cell membrane</location>
        <topology evidence="1 7">Multi-pass membrane protein</topology>
    </subcellularLocation>
</comment>
<evidence type="ECO:0000256" key="4">
    <source>
        <dbReference type="ARBA" id="ARBA00022692"/>
    </source>
</evidence>
<evidence type="ECO:0000259" key="8">
    <source>
        <dbReference type="PROSITE" id="PS50928"/>
    </source>
</evidence>
<keyword evidence="4 7" id="KW-0812">Transmembrane</keyword>
<dbReference type="AlphaFoldDB" id="A0A5M3XXB4"/>
<proteinExistence type="inferred from homology"/>
<dbReference type="OrthoDB" id="9778910at2"/>
<dbReference type="GO" id="GO:0055085">
    <property type="term" value="P:transmembrane transport"/>
    <property type="evidence" value="ECO:0007669"/>
    <property type="project" value="InterPro"/>
</dbReference>
<keyword evidence="2 7" id="KW-0813">Transport</keyword>
<feature type="transmembrane region" description="Helical" evidence="7">
    <location>
        <begin position="285"/>
        <end position="307"/>
    </location>
</feature>
<protein>
    <submittedName>
        <fullName evidence="9">ABC transporter permease</fullName>
    </submittedName>
</protein>
<evidence type="ECO:0000313" key="10">
    <source>
        <dbReference type="Proteomes" id="UP000377595"/>
    </source>
</evidence>
<accession>A0A5M3XXB4</accession>
<organism evidence="9 10">
    <name type="scientific">Acrocarpospora pleiomorpha</name>
    <dbReference type="NCBI Taxonomy" id="90975"/>
    <lineage>
        <taxon>Bacteria</taxon>
        <taxon>Bacillati</taxon>
        <taxon>Actinomycetota</taxon>
        <taxon>Actinomycetes</taxon>
        <taxon>Streptosporangiales</taxon>
        <taxon>Streptosporangiaceae</taxon>
        <taxon>Acrocarpospora</taxon>
    </lineage>
</organism>
<dbReference type="InterPro" id="IPR000515">
    <property type="entry name" value="MetI-like"/>
</dbReference>
<evidence type="ECO:0000256" key="5">
    <source>
        <dbReference type="ARBA" id="ARBA00022989"/>
    </source>
</evidence>
<evidence type="ECO:0000256" key="3">
    <source>
        <dbReference type="ARBA" id="ARBA00022475"/>
    </source>
</evidence>
<sequence length="314" mass="33189">MGVYILRRILIAVPTVLILMFMVFLLADLSPADPALTMAGGNATPEQVAEVRTSLGLDQPLPERYVDYVRSALHGDFGTSPISGLPVLDNLRERVPVTLSLVSLALLFAIGISVLLGTVAAIRKGTILDTLISSFASLLMSLPSFVSGLLLILLLAIYYPAFPATGSATPAEGLGPWLTYTTLPAIALALVPAALMTRQIRGALLDALEEDYVRTARAKGLTYVSVAGKHAAKNAAVPIVTILSLEVVYMIGNTVVVERLFALPGVGALGVDSVINGDLVTLQGMVLFVALIVLVVNLLADLSYGYLNPRLAKR</sequence>